<dbReference type="SUPFAM" id="SSF53187">
    <property type="entry name" value="Zn-dependent exopeptidases"/>
    <property type="match status" value="1"/>
</dbReference>
<gene>
    <name evidence="4" type="ORF">B0W44_08345</name>
</gene>
<dbReference type="Pfam" id="PF00246">
    <property type="entry name" value="Peptidase_M14"/>
    <property type="match status" value="1"/>
</dbReference>
<dbReference type="InterPro" id="IPR029062">
    <property type="entry name" value="Class_I_gatase-like"/>
</dbReference>
<dbReference type="KEGG" id="ntr:B0W44_08345"/>
<dbReference type="STRING" id="1471761.B0W44_08345"/>
<dbReference type="Gene3D" id="3.40.630.10">
    <property type="entry name" value="Zn peptidases"/>
    <property type="match status" value="1"/>
</dbReference>
<proteinExistence type="inferred from homology"/>
<dbReference type="Gene3D" id="3.40.50.880">
    <property type="match status" value="1"/>
</dbReference>
<accession>A0A1U9K6Z1</accession>
<protein>
    <recommendedName>
        <fullName evidence="3">Peptidase M14 domain-containing protein</fullName>
    </recommendedName>
</protein>
<keyword evidence="2" id="KW-0732">Signal</keyword>
<organism evidence="4 5">
    <name type="scientific">Novibacillus thermophilus</name>
    <dbReference type="NCBI Taxonomy" id="1471761"/>
    <lineage>
        <taxon>Bacteria</taxon>
        <taxon>Bacillati</taxon>
        <taxon>Bacillota</taxon>
        <taxon>Bacilli</taxon>
        <taxon>Bacillales</taxon>
        <taxon>Thermoactinomycetaceae</taxon>
        <taxon>Novibacillus</taxon>
    </lineage>
</organism>
<feature type="active site" description="Proton donor/acceptor" evidence="1">
    <location>
        <position position="313"/>
    </location>
</feature>
<comment type="similarity">
    <text evidence="1">Belongs to the peptidase M14 family.</text>
</comment>
<dbReference type="Proteomes" id="UP000188603">
    <property type="component" value="Chromosome"/>
</dbReference>
<feature type="domain" description="Peptidase M14" evidence="3">
    <location>
        <begin position="43"/>
        <end position="336"/>
    </location>
</feature>
<dbReference type="EMBL" id="CP019699">
    <property type="protein sequence ID" value="AQS55798.1"/>
    <property type="molecule type" value="Genomic_DNA"/>
</dbReference>
<feature type="chain" id="PRO_5013069782" description="Peptidase M14 domain-containing protein" evidence="2">
    <location>
        <begin position="38"/>
        <end position="852"/>
    </location>
</feature>
<sequence>MLPLQRIWASQSVLLKMWIVFLAAVFAAMPLSHAVQANETSYTPVPYEEIGSILSHHVQQSDRVSMEVIGQSALGHDLYEVVISEPGVDLEEVKAMRKEMLQNPGKIREWIDQNPDFKVPLMINGSIHGNEYPGVDAILKLIERFAYQHDETTKRILQHNVLVFNVVVNPDGRILGTRQNGNGFDINRDHVTLSQPEAVANVDLITEWNPMVHLDLHGFVKRSDDYPGLIEPCTIPHNPNYEYDLFIAFALDQAEAMEAELVANKENFETDLYRNMKGTHIPYRDAEDGWDDYPPIFTPMYAMHHGVYGYTLETPTNSVDGVEWHYNAVMGALKFATDHKVEMTRNQLEIFRRGVEFDHVYHEEGFFPKAYVLPVDPVDPTATVKAVKALLRHDVDVMEAEEAFTVDGKTYGRGTYVVKLDQAKRSLANTLLWDGEDISDQAGAMYDISAWNLPDLWGFEAIPTHDTIDVPLKEVENVETEGALVGEGPYEIPNSSVGAVALVNQIMSANFSVYRGGNGHYYVEGDGRDALRRIVQQSGITLHTKAIPDDAEALDAVNVAILDDGGQHGTRTALKQLGFNVTEIEPSEITERGLDDVDVLVVNGSGQHRSAAYRERIHAFLSNGGKYVAIGAGASGVAVDLGLTDTTVHTAGRSGRDSNGVVHVHYRDTSLTAGYGERDVGFVYNPVWYTDIEDDRVVASYADQDFFKAGFWKNSEVAAGQPVIIKGHHPGVTLIGLEVGFRAHPEYLYRLLSNVIYPGRETVLTTADGTKERVARFKRDGELKNDEVARSLMTHLTAVARYEEEGVADKVVKHMHGFKRLLEHQRENGWITEKAYTVLKGDADSLIAKWDR</sequence>
<dbReference type="GO" id="GO:0008270">
    <property type="term" value="F:zinc ion binding"/>
    <property type="evidence" value="ECO:0007669"/>
    <property type="project" value="InterPro"/>
</dbReference>
<dbReference type="GO" id="GO:0004181">
    <property type="term" value="F:metallocarboxypeptidase activity"/>
    <property type="evidence" value="ECO:0007669"/>
    <property type="project" value="InterPro"/>
</dbReference>
<evidence type="ECO:0000256" key="1">
    <source>
        <dbReference type="PROSITE-ProRule" id="PRU01379"/>
    </source>
</evidence>
<evidence type="ECO:0000313" key="5">
    <source>
        <dbReference type="Proteomes" id="UP000188603"/>
    </source>
</evidence>
<evidence type="ECO:0000259" key="3">
    <source>
        <dbReference type="PROSITE" id="PS52035"/>
    </source>
</evidence>
<dbReference type="SUPFAM" id="SSF52317">
    <property type="entry name" value="Class I glutamine amidotransferase-like"/>
    <property type="match status" value="1"/>
</dbReference>
<dbReference type="AlphaFoldDB" id="A0A1U9K6Z1"/>
<dbReference type="InterPro" id="IPR000834">
    <property type="entry name" value="Peptidase_M14"/>
</dbReference>
<dbReference type="SMART" id="SM00631">
    <property type="entry name" value="Zn_pept"/>
    <property type="match status" value="1"/>
</dbReference>
<evidence type="ECO:0000313" key="4">
    <source>
        <dbReference type="EMBL" id="AQS55798.1"/>
    </source>
</evidence>
<keyword evidence="5" id="KW-1185">Reference proteome</keyword>
<dbReference type="InterPro" id="IPR054470">
    <property type="entry name" value="FIMAH_dom"/>
</dbReference>
<dbReference type="Pfam" id="PF22888">
    <property type="entry name" value="FIMAH"/>
    <property type="match status" value="1"/>
</dbReference>
<dbReference type="PROSITE" id="PS52035">
    <property type="entry name" value="PEPTIDASE_M14"/>
    <property type="match status" value="1"/>
</dbReference>
<reference evidence="4 5" key="1">
    <citation type="journal article" date="2015" name="Int. J. Syst. Evol. Microbiol.">
        <title>Novibacillus thermophilus gen. nov., sp. nov., a Gram-staining-negative and moderately thermophilic member of the family Thermoactinomycetaceae.</title>
        <authorList>
            <person name="Yang G."/>
            <person name="Chen J."/>
            <person name="Zhou S."/>
        </authorList>
    </citation>
    <scope>NUCLEOTIDE SEQUENCE [LARGE SCALE GENOMIC DNA]</scope>
    <source>
        <strain evidence="4 5">SG-1</strain>
    </source>
</reference>
<dbReference type="GO" id="GO:0006508">
    <property type="term" value="P:proteolysis"/>
    <property type="evidence" value="ECO:0007669"/>
    <property type="project" value="InterPro"/>
</dbReference>
<feature type="signal peptide" evidence="2">
    <location>
        <begin position="1"/>
        <end position="37"/>
    </location>
</feature>
<evidence type="ECO:0000256" key="2">
    <source>
        <dbReference type="SAM" id="SignalP"/>
    </source>
</evidence>
<name>A0A1U9K6Z1_9BACL</name>